<evidence type="ECO:0000313" key="7">
    <source>
        <dbReference type="Proteomes" id="UP000034350"/>
    </source>
</evidence>
<name>A0A0F9WEJ3_9MICR</name>
<accession>A0A0F9WEJ3</accession>
<evidence type="ECO:0000256" key="1">
    <source>
        <dbReference type="ARBA" id="ARBA00022574"/>
    </source>
</evidence>
<dbReference type="GO" id="GO:0005198">
    <property type="term" value="F:structural molecule activity"/>
    <property type="evidence" value="ECO:0007669"/>
    <property type="project" value="InterPro"/>
</dbReference>
<dbReference type="InterPro" id="IPR056176">
    <property type="entry name" value="TPR_COPA_B"/>
</dbReference>
<gene>
    <name evidence="6" type="ORF">AAJ76_2800038505</name>
</gene>
<feature type="domain" description="Coatomer alpha subunit C-terminal" evidence="4">
    <location>
        <begin position="726"/>
        <end position="909"/>
    </location>
</feature>
<keyword evidence="1 3" id="KW-0853">WD repeat</keyword>
<dbReference type="VEuPathDB" id="MicrosporidiaDB:G9O61_00g014390"/>
<feature type="repeat" description="WD" evidence="3">
    <location>
        <begin position="56"/>
        <end position="97"/>
    </location>
</feature>
<evidence type="ECO:0000313" key="6">
    <source>
        <dbReference type="EMBL" id="KKO75215.1"/>
    </source>
</evidence>
<dbReference type="GO" id="GO:0030126">
    <property type="term" value="C:COPI vesicle coat"/>
    <property type="evidence" value="ECO:0007669"/>
    <property type="project" value="InterPro"/>
</dbReference>
<dbReference type="InterPro" id="IPR001680">
    <property type="entry name" value="WD40_rpt"/>
</dbReference>
<dbReference type="Pfam" id="PF23953">
    <property type="entry name" value="TPR_COPA_B"/>
    <property type="match status" value="1"/>
</dbReference>
<feature type="domain" description="COPA/B TPR" evidence="5">
    <location>
        <begin position="555"/>
        <end position="682"/>
    </location>
</feature>
<feature type="repeat" description="WD" evidence="3">
    <location>
        <begin position="98"/>
        <end position="139"/>
    </location>
</feature>
<comment type="caution">
    <text evidence="6">The sequence shown here is derived from an EMBL/GenBank/DDBJ whole genome shotgun (WGS) entry which is preliminary data.</text>
</comment>
<dbReference type="PROSITE" id="PS50082">
    <property type="entry name" value="WD_REPEATS_2"/>
    <property type="match status" value="5"/>
</dbReference>
<evidence type="ECO:0000256" key="2">
    <source>
        <dbReference type="ARBA" id="ARBA00022737"/>
    </source>
</evidence>
<evidence type="ECO:0000259" key="5">
    <source>
        <dbReference type="Pfam" id="PF23953"/>
    </source>
</evidence>
<keyword evidence="2" id="KW-0677">Repeat</keyword>
<sequence length="915" mass="106328">MITKNISKLFSQKTTRVKSVDFHPVKPIFIIGLHDGKIQAWDYNSNACIYEFIDSSAVEKGSIRSIRFHPHGDFFVSCGDDKLIRMWDYTNRKLLKSFKGHSDFIRSVDFHPTKPWIITSSDDQTIKLWNFMTGKCLATATGHSHYVMAAKFLDETTIISGSLDNSIRIWDCKNLLGKNNKFIPDIFVKQIVQGHDRGINFIEIVYNDNETLIISGGDDKEVKIWEYRTELLERESIMAHQGCVTGAILYQNYIVSVGEDGFFCVFDLKGKKSQKYFIEGRFWAISGRNGFFVCGHDDGFELLEYSEPKLLAKSSKGCYYCKNSYFYFSDLNLERKVCKAEGNIISIHSIDKYLLIQYKNKFEVFEQNKKIFKHEGYGVLLYHNEILMAVKKDNNVIIKDVDNQIITTFDVLDGHLLFGNEDSFFISKNNMLAKYLKDGYLETINLGFLCEKIYISDSKDFYAFISKNKVSIYDKHSNLVNFENEIVNIRSGFFYEDCFVYTTTKHLKYIFSEQGVIISVDSAMYPFMYKDNLIYFFSGECIESIEVDFTEIMFKKLVINNDLDNLHNIIESGSLPGLSPLSFLIKKQKGDIALPYVKNKRQRFELCLSTGNLDECLQYCQEENDLSMYQRLSDVALENMNFEISEKCFLKLFEWYKLFLLYVCTNNLDKMASLVKICDEYTAKFIKLYLEDKKYFNYPDKKTSNISLQESLEKLEISDKFISKSLLSKIKYKKVDVFSTYEEGLEFVTKKKFIQALEKFKDCLYTIAENFVQNDNIELRKSLGAYIAGLTITLLRKREENEQKQIWYALYFSTLNLKPEHVQLAKKELVNVCLKNGNYLQAQIVAQKVCESSDSKNIKKALQLEDPHDKYEIPNGDFCFDLKNFCSFYKECKFCYVKNSTGDVCSLCGIGYLYE</sequence>
<dbReference type="AlphaFoldDB" id="A0A0F9WEJ3"/>
<organism evidence="6 7">
    <name type="scientific">Vairimorpha ceranae</name>
    <dbReference type="NCBI Taxonomy" id="40302"/>
    <lineage>
        <taxon>Eukaryota</taxon>
        <taxon>Fungi</taxon>
        <taxon>Fungi incertae sedis</taxon>
        <taxon>Microsporidia</taxon>
        <taxon>Nosematidae</taxon>
        <taxon>Vairimorpha</taxon>
    </lineage>
</organism>
<keyword evidence="7" id="KW-1185">Reference proteome</keyword>
<dbReference type="Gene3D" id="2.130.10.10">
    <property type="entry name" value="YVTN repeat-like/Quinoprotein amine dehydrogenase"/>
    <property type="match status" value="1"/>
</dbReference>
<dbReference type="SMART" id="SM00320">
    <property type="entry name" value="WD40"/>
    <property type="match status" value="6"/>
</dbReference>
<protein>
    <submittedName>
        <fullName evidence="6">Wd40 repeat-containing coatomer complex protein</fullName>
    </submittedName>
</protein>
<dbReference type="EMBL" id="JPQZ01000028">
    <property type="protein sequence ID" value="KKO75215.1"/>
    <property type="molecule type" value="Genomic_DNA"/>
</dbReference>
<dbReference type="InterPro" id="IPR020472">
    <property type="entry name" value="WD40_PAC1"/>
</dbReference>
<feature type="repeat" description="WD" evidence="3">
    <location>
        <begin position="10"/>
        <end position="51"/>
    </location>
</feature>
<dbReference type="OrthoDB" id="10261470at2759"/>
<dbReference type="PROSITE" id="PS00678">
    <property type="entry name" value="WD_REPEATS_1"/>
    <property type="match status" value="1"/>
</dbReference>
<dbReference type="VEuPathDB" id="MicrosporidiaDB:G9O61_00g007490"/>
<dbReference type="CDD" id="cd00200">
    <property type="entry name" value="WD40"/>
    <property type="match status" value="1"/>
</dbReference>
<evidence type="ECO:0000259" key="4">
    <source>
        <dbReference type="Pfam" id="PF06957"/>
    </source>
</evidence>
<dbReference type="InterPro" id="IPR019775">
    <property type="entry name" value="WD40_repeat_CS"/>
</dbReference>
<dbReference type="Pfam" id="PF00400">
    <property type="entry name" value="WD40"/>
    <property type="match status" value="4"/>
</dbReference>
<dbReference type="InterPro" id="IPR015943">
    <property type="entry name" value="WD40/YVTN_repeat-like_dom_sf"/>
</dbReference>
<dbReference type="InterPro" id="IPR036322">
    <property type="entry name" value="WD40_repeat_dom_sf"/>
</dbReference>
<dbReference type="GeneID" id="36319864"/>
<dbReference type="Pfam" id="PF06957">
    <property type="entry name" value="COPI_C"/>
    <property type="match status" value="1"/>
</dbReference>
<dbReference type="GO" id="GO:0006886">
    <property type="term" value="P:intracellular protein transport"/>
    <property type="evidence" value="ECO:0007669"/>
    <property type="project" value="InterPro"/>
</dbReference>
<dbReference type="VEuPathDB" id="MicrosporidiaDB:NCER_101102"/>
<evidence type="ECO:0000256" key="3">
    <source>
        <dbReference type="PROSITE-ProRule" id="PRU00221"/>
    </source>
</evidence>
<dbReference type="SUPFAM" id="SSF50978">
    <property type="entry name" value="WD40 repeat-like"/>
    <property type="match status" value="1"/>
</dbReference>
<feature type="repeat" description="WD" evidence="3">
    <location>
        <begin position="140"/>
        <end position="171"/>
    </location>
</feature>
<dbReference type="PROSITE" id="PS50294">
    <property type="entry name" value="WD_REPEATS_REGION"/>
    <property type="match status" value="4"/>
</dbReference>
<dbReference type="GO" id="GO:0006890">
    <property type="term" value="P:retrograde vesicle-mediated transport, Golgi to endoplasmic reticulum"/>
    <property type="evidence" value="ECO:0007669"/>
    <property type="project" value="TreeGrafter"/>
</dbReference>
<dbReference type="VEuPathDB" id="MicrosporidiaDB:AAJ76_2800038505"/>
<proteinExistence type="predicted"/>
<dbReference type="PRINTS" id="PR00320">
    <property type="entry name" value="GPROTEINBRPT"/>
</dbReference>
<dbReference type="RefSeq" id="XP_024330957.1">
    <property type="nucleotide sequence ID" value="XM_024474935.1"/>
</dbReference>
<dbReference type="Gene3D" id="1.25.40.470">
    <property type="match status" value="1"/>
</dbReference>
<dbReference type="Proteomes" id="UP000034350">
    <property type="component" value="Unassembled WGS sequence"/>
</dbReference>
<dbReference type="InterPro" id="IPR050844">
    <property type="entry name" value="Coatomer_complex_subunit"/>
</dbReference>
<dbReference type="GO" id="GO:0006891">
    <property type="term" value="P:intra-Golgi vesicle-mediated transport"/>
    <property type="evidence" value="ECO:0007669"/>
    <property type="project" value="TreeGrafter"/>
</dbReference>
<dbReference type="PANTHER" id="PTHR19876:SF1">
    <property type="entry name" value="COATOMER SUBUNIT ALPHA"/>
    <property type="match status" value="1"/>
</dbReference>
<dbReference type="PANTHER" id="PTHR19876">
    <property type="entry name" value="COATOMER"/>
    <property type="match status" value="1"/>
</dbReference>
<dbReference type="InterPro" id="IPR010714">
    <property type="entry name" value="Coatomer_asu_C"/>
</dbReference>
<reference evidence="6 7" key="1">
    <citation type="journal article" date="2015" name="Environ. Microbiol.">
        <title>Genome analyses suggest the presence of polyploidy and recent human-driven expansions in eight global populations of the honeybee pathogen Nosema ceranae.</title>
        <authorList>
            <person name="Pelin A."/>
            <person name="Selman M."/>
            <person name="Aris-Brosou S."/>
            <person name="Farinelli L."/>
            <person name="Corradi N."/>
        </authorList>
    </citation>
    <scope>NUCLEOTIDE SEQUENCE [LARGE SCALE GENOMIC DNA]</scope>
    <source>
        <strain evidence="6 7">PA08 1199</strain>
    </source>
</reference>
<dbReference type="GO" id="GO:0006888">
    <property type="term" value="P:endoplasmic reticulum to Golgi vesicle-mediated transport"/>
    <property type="evidence" value="ECO:0007669"/>
    <property type="project" value="TreeGrafter"/>
</dbReference>
<feature type="repeat" description="WD" evidence="3">
    <location>
        <begin position="192"/>
        <end position="235"/>
    </location>
</feature>